<keyword evidence="2" id="KW-1185">Reference proteome</keyword>
<dbReference type="EMBL" id="BMAV01014733">
    <property type="protein sequence ID" value="GFY63327.1"/>
    <property type="molecule type" value="Genomic_DNA"/>
</dbReference>
<protein>
    <submittedName>
        <fullName evidence="1">Uncharacterized protein</fullName>
    </submittedName>
</protein>
<gene>
    <name evidence="1" type="ORF">TNIN_259421</name>
</gene>
<dbReference type="Proteomes" id="UP000886998">
    <property type="component" value="Unassembled WGS sequence"/>
</dbReference>
<dbReference type="AlphaFoldDB" id="A0A8X6Y102"/>
<evidence type="ECO:0000313" key="1">
    <source>
        <dbReference type="EMBL" id="GFY63327.1"/>
    </source>
</evidence>
<reference evidence="1" key="1">
    <citation type="submission" date="2020-08" db="EMBL/GenBank/DDBJ databases">
        <title>Multicomponent nature underlies the extraordinary mechanical properties of spider dragline silk.</title>
        <authorList>
            <person name="Kono N."/>
            <person name="Nakamura H."/>
            <person name="Mori M."/>
            <person name="Yoshida Y."/>
            <person name="Ohtoshi R."/>
            <person name="Malay A.D."/>
            <person name="Moran D.A.P."/>
            <person name="Tomita M."/>
            <person name="Numata K."/>
            <person name="Arakawa K."/>
        </authorList>
    </citation>
    <scope>NUCLEOTIDE SEQUENCE</scope>
</reference>
<evidence type="ECO:0000313" key="2">
    <source>
        <dbReference type="Proteomes" id="UP000886998"/>
    </source>
</evidence>
<organism evidence="1 2">
    <name type="scientific">Trichonephila inaurata madagascariensis</name>
    <dbReference type="NCBI Taxonomy" id="2747483"/>
    <lineage>
        <taxon>Eukaryota</taxon>
        <taxon>Metazoa</taxon>
        <taxon>Ecdysozoa</taxon>
        <taxon>Arthropoda</taxon>
        <taxon>Chelicerata</taxon>
        <taxon>Arachnida</taxon>
        <taxon>Araneae</taxon>
        <taxon>Araneomorphae</taxon>
        <taxon>Entelegynae</taxon>
        <taxon>Araneoidea</taxon>
        <taxon>Nephilidae</taxon>
        <taxon>Trichonephila</taxon>
        <taxon>Trichonephila inaurata</taxon>
    </lineage>
</organism>
<comment type="caution">
    <text evidence="1">The sequence shown here is derived from an EMBL/GenBank/DDBJ whole genome shotgun (WGS) entry which is preliminary data.</text>
</comment>
<proteinExistence type="predicted"/>
<accession>A0A8X6Y102</accession>
<sequence length="92" mass="10671">MFANNRIKQRSEKYCRRKKHNKLCTVTSSINPINDSMSYLIKQQKKSAPSEHQNPITWFVLLDKAMSGFGITSIDPRCTAFADDFYLLLKLK</sequence>
<name>A0A8X6Y102_9ARAC</name>